<protein>
    <submittedName>
        <fullName evidence="5">Oxidoreductase</fullName>
    </submittedName>
</protein>
<feature type="compositionally biased region" description="Polar residues" evidence="4">
    <location>
        <begin position="1"/>
        <end position="11"/>
    </location>
</feature>
<evidence type="ECO:0000313" key="6">
    <source>
        <dbReference type="Proteomes" id="UP000288351"/>
    </source>
</evidence>
<dbReference type="PROSITE" id="PS00061">
    <property type="entry name" value="ADH_SHORT"/>
    <property type="match status" value="1"/>
</dbReference>
<dbReference type="InterPro" id="IPR020904">
    <property type="entry name" value="Sc_DH/Rdtase_CS"/>
</dbReference>
<dbReference type="PRINTS" id="PR00081">
    <property type="entry name" value="GDHRDH"/>
</dbReference>
<comment type="similarity">
    <text evidence="1 3">Belongs to the short-chain dehydrogenases/reductases (SDR) family.</text>
</comment>
<organism evidence="5 6">
    <name type="scientific">Streptomyces noursei</name>
    <name type="common">Streptomyces albulus</name>
    <dbReference type="NCBI Taxonomy" id="1971"/>
    <lineage>
        <taxon>Bacteria</taxon>
        <taxon>Bacillati</taxon>
        <taxon>Actinomycetota</taxon>
        <taxon>Actinomycetes</taxon>
        <taxon>Kitasatosporales</taxon>
        <taxon>Streptomycetaceae</taxon>
        <taxon>Streptomyces</taxon>
    </lineage>
</organism>
<dbReference type="Gene3D" id="3.40.50.720">
    <property type="entry name" value="NAD(P)-binding Rossmann-like Domain"/>
    <property type="match status" value="1"/>
</dbReference>
<dbReference type="PRINTS" id="PR00080">
    <property type="entry name" value="SDRFAMILY"/>
</dbReference>
<dbReference type="FunFam" id="3.40.50.720:FF:000047">
    <property type="entry name" value="NADP-dependent L-serine/L-allo-threonine dehydrogenase"/>
    <property type="match status" value="1"/>
</dbReference>
<evidence type="ECO:0000256" key="1">
    <source>
        <dbReference type="ARBA" id="ARBA00006484"/>
    </source>
</evidence>
<evidence type="ECO:0000313" key="5">
    <source>
        <dbReference type="EMBL" id="GCB88476.1"/>
    </source>
</evidence>
<feature type="region of interest" description="Disordered" evidence="4">
    <location>
        <begin position="1"/>
        <end position="21"/>
    </location>
</feature>
<evidence type="ECO:0000256" key="4">
    <source>
        <dbReference type="SAM" id="MobiDB-lite"/>
    </source>
</evidence>
<dbReference type="InterPro" id="IPR002347">
    <property type="entry name" value="SDR_fam"/>
</dbReference>
<gene>
    <name evidence="5" type="ORF">SALB_01146</name>
</gene>
<dbReference type="SUPFAM" id="SSF51735">
    <property type="entry name" value="NAD(P)-binding Rossmann-fold domains"/>
    <property type="match status" value="1"/>
</dbReference>
<accession>A0A401QSU4</accession>
<dbReference type="RefSeq" id="WP_020930600.1">
    <property type="nucleotide sequence ID" value="NZ_BHXC01000006.1"/>
</dbReference>
<proteinExistence type="inferred from homology"/>
<dbReference type="Pfam" id="PF00106">
    <property type="entry name" value="adh_short"/>
    <property type="match status" value="1"/>
</dbReference>
<dbReference type="InterPro" id="IPR036291">
    <property type="entry name" value="NAD(P)-bd_dom_sf"/>
</dbReference>
<dbReference type="GO" id="GO:0016616">
    <property type="term" value="F:oxidoreductase activity, acting on the CH-OH group of donors, NAD or NADP as acceptor"/>
    <property type="evidence" value="ECO:0007669"/>
    <property type="project" value="UniProtKB-ARBA"/>
</dbReference>
<sequence length="291" mass="29574">MNATPPSNSSDNTINTVNTGNTGNTITTVNAGGVSGGSPAPNLSGRVAVVTGASSGIGAATARRLAAGGAAVALLGRRTDRLRALADDLERTTPGVVLPVPVDLTEPGAVDTAARTVTARLGRADLVVANAGAMLGAPFETAGTDEWDRMIDLNLRALVHTARAFTEDLLAAAAAGRPADLVHVGSVAGHACFPGWSVYCATKAAVAHLTRNLRAELGSRGVRVKNVEPGVTVTELGSDMRDAAMQSTLARMRTDLKPLTADDIADALAFAVAAPPHVNIAELVVVPVQQG</sequence>
<dbReference type="AlphaFoldDB" id="A0A401QSU4"/>
<comment type="caution">
    <text evidence="5">The sequence shown here is derived from an EMBL/GenBank/DDBJ whole genome shotgun (WGS) entry which is preliminary data.</text>
</comment>
<keyword evidence="2" id="KW-0560">Oxidoreductase</keyword>
<dbReference type="PANTHER" id="PTHR42901:SF1">
    <property type="entry name" value="ALCOHOL DEHYDROGENASE"/>
    <property type="match status" value="1"/>
</dbReference>
<dbReference type="Proteomes" id="UP000288351">
    <property type="component" value="Unassembled WGS sequence"/>
</dbReference>
<dbReference type="PANTHER" id="PTHR42901">
    <property type="entry name" value="ALCOHOL DEHYDROGENASE"/>
    <property type="match status" value="1"/>
</dbReference>
<evidence type="ECO:0000256" key="3">
    <source>
        <dbReference type="RuleBase" id="RU000363"/>
    </source>
</evidence>
<reference evidence="5 6" key="1">
    <citation type="journal article" date="2019" name="Microbiol. Resour. Announc.">
        <title>Draft Genome Sequence of the Most Traditional epsilon-Poly-l-Lysine Producer, Streptomyces albulus NBRC14147.</title>
        <authorList>
            <person name="Yamanaka K."/>
            <person name="Hamano Y."/>
        </authorList>
    </citation>
    <scope>NUCLEOTIDE SEQUENCE [LARGE SCALE GENOMIC DNA]</scope>
    <source>
        <strain evidence="5 6">NBRC 14147</strain>
    </source>
</reference>
<dbReference type="EMBL" id="BHXC01000006">
    <property type="protein sequence ID" value="GCB88476.1"/>
    <property type="molecule type" value="Genomic_DNA"/>
</dbReference>
<name>A0A401QSU4_STRNR</name>
<evidence type="ECO:0000256" key="2">
    <source>
        <dbReference type="ARBA" id="ARBA00023002"/>
    </source>
</evidence>
<feature type="compositionally biased region" description="Low complexity" evidence="4">
    <location>
        <begin position="12"/>
        <end position="21"/>
    </location>
</feature>